<dbReference type="GeneID" id="18931597"/>
<dbReference type="EMBL" id="GL883091">
    <property type="protein sequence ID" value="EGG12006.1"/>
    <property type="molecule type" value="Genomic_DNA"/>
</dbReference>
<keyword evidence="3" id="KW-1185">Reference proteome</keyword>
<evidence type="ECO:0000313" key="2">
    <source>
        <dbReference type="EMBL" id="EGG12006.1"/>
    </source>
</evidence>
<sequence>MMYQQDPKQATLMREPSGKLKNPYEGVEEYNHQEDRSGTPTQPNLQQSYFALSHPDSLGSAAQSPAPVPTTNNTNTHHHQENGIKEDRAQRTLSVMNGESQYNDFHGF</sequence>
<dbReference type="AlphaFoldDB" id="F4R589"/>
<gene>
    <name evidence="2" type="ORF">MELLADRAFT_70667</name>
</gene>
<dbReference type="OrthoDB" id="10397836at2759"/>
<dbReference type="VEuPathDB" id="FungiDB:MELLADRAFT_70667"/>
<feature type="compositionally biased region" description="Polar residues" evidence="1">
    <location>
        <begin position="91"/>
        <end position="108"/>
    </location>
</feature>
<dbReference type="InParanoid" id="F4R589"/>
<feature type="compositionally biased region" description="Polar residues" evidence="1">
    <location>
        <begin position="38"/>
        <end position="50"/>
    </location>
</feature>
<dbReference type="RefSeq" id="XP_007404381.1">
    <property type="nucleotide sequence ID" value="XM_007404319.1"/>
</dbReference>
<protein>
    <submittedName>
        <fullName evidence="2">Uncharacterized protein</fullName>
    </submittedName>
</protein>
<dbReference type="Proteomes" id="UP000001072">
    <property type="component" value="Unassembled WGS sequence"/>
</dbReference>
<dbReference type="HOGENOM" id="CLU_2197511_0_0_1"/>
<evidence type="ECO:0000313" key="3">
    <source>
        <dbReference type="Proteomes" id="UP000001072"/>
    </source>
</evidence>
<proteinExistence type="predicted"/>
<feature type="compositionally biased region" description="Basic and acidic residues" evidence="1">
    <location>
        <begin position="78"/>
        <end position="90"/>
    </location>
</feature>
<name>F4R589_MELLP</name>
<organism evidence="3">
    <name type="scientific">Melampsora larici-populina (strain 98AG31 / pathotype 3-4-7)</name>
    <name type="common">Poplar leaf rust fungus</name>
    <dbReference type="NCBI Taxonomy" id="747676"/>
    <lineage>
        <taxon>Eukaryota</taxon>
        <taxon>Fungi</taxon>
        <taxon>Dikarya</taxon>
        <taxon>Basidiomycota</taxon>
        <taxon>Pucciniomycotina</taxon>
        <taxon>Pucciniomycetes</taxon>
        <taxon>Pucciniales</taxon>
        <taxon>Melampsoraceae</taxon>
        <taxon>Melampsora</taxon>
    </lineage>
</organism>
<evidence type="ECO:0000256" key="1">
    <source>
        <dbReference type="SAM" id="MobiDB-lite"/>
    </source>
</evidence>
<reference evidence="3" key="1">
    <citation type="journal article" date="2011" name="Proc. Natl. Acad. Sci. U.S.A.">
        <title>Obligate biotrophy features unraveled by the genomic analysis of rust fungi.</title>
        <authorList>
            <person name="Duplessis S."/>
            <person name="Cuomo C.A."/>
            <person name="Lin Y.-C."/>
            <person name="Aerts A."/>
            <person name="Tisserant E."/>
            <person name="Veneault-Fourrey C."/>
            <person name="Joly D.L."/>
            <person name="Hacquard S."/>
            <person name="Amselem J."/>
            <person name="Cantarel B.L."/>
            <person name="Chiu R."/>
            <person name="Coutinho P.M."/>
            <person name="Feau N."/>
            <person name="Field M."/>
            <person name="Frey P."/>
            <person name="Gelhaye E."/>
            <person name="Goldberg J."/>
            <person name="Grabherr M.G."/>
            <person name="Kodira C.D."/>
            <person name="Kohler A."/>
            <person name="Kuees U."/>
            <person name="Lindquist E.A."/>
            <person name="Lucas S.M."/>
            <person name="Mago R."/>
            <person name="Mauceli E."/>
            <person name="Morin E."/>
            <person name="Murat C."/>
            <person name="Pangilinan J.L."/>
            <person name="Park R."/>
            <person name="Pearson M."/>
            <person name="Quesneville H."/>
            <person name="Rouhier N."/>
            <person name="Sakthikumar S."/>
            <person name="Salamov A.A."/>
            <person name="Schmutz J."/>
            <person name="Selles B."/>
            <person name="Shapiro H."/>
            <person name="Tanguay P."/>
            <person name="Tuskan G.A."/>
            <person name="Henrissat B."/>
            <person name="Van de Peer Y."/>
            <person name="Rouze P."/>
            <person name="Ellis J.G."/>
            <person name="Dodds P.N."/>
            <person name="Schein J.E."/>
            <person name="Zhong S."/>
            <person name="Hamelin R.C."/>
            <person name="Grigoriev I.V."/>
            <person name="Szabo L.J."/>
            <person name="Martin F."/>
        </authorList>
    </citation>
    <scope>NUCLEOTIDE SEQUENCE [LARGE SCALE GENOMIC DNA]</scope>
    <source>
        <strain evidence="3">98AG31 / pathotype 3-4-7</strain>
    </source>
</reference>
<accession>F4R589</accession>
<dbReference type="KEGG" id="mlr:MELLADRAFT_70667"/>
<feature type="region of interest" description="Disordered" evidence="1">
    <location>
        <begin position="1"/>
        <end position="108"/>
    </location>
</feature>